<evidence type="ECO:0000313" key="3">
    <source>
        <dbReference type="Proteomes" id="UP000748752"/>
    </source>
</evidence>
<evidence type="ECO:0000313" key="2">
    <source>
        <dbReference type="EMBL" id="MBK1632930.1"/>
    </source>
</evidence>
<organism evidence="2 3">
    <name type="scientific">Thiohalocapsa halophila</name>
    <dbReference type="NCBI Taxonomy" id="69359"/>
    <lineage>
        <taxon>Bacteria</taxon>
        <taxon>Pseudomonadati</taxon>
        <taxon>Pseudomonadota</taxon>
        <taxon>Gammaproteobacteria</taxon>
        <taxon>Chromatiales</taxon>
        <taxon>Chromatiaceae</taxon>
        <taxon>Thiohalocapsa</taxon>
    </lineage>
</organism>
<reference evidence="2 3" key="1">
    <citation type="journal article" date="2020" name="Microorganisms">
        <title>Osmotic Adaptation and Compatible Solute Biosynthesis of Phototrophic Bacteria as Revealed from Genome Analyses.</title>
        <authorList>
            <person name="Imhoff J.F."/>
            <person name="Rahn T."/>
            <person name="Kunzel S."/>
            <person name="Keller A."/>
            <person name="Neulinger S.C."/>
        </authorList>
    </citation>
    <scope>NUCLEOTIDE SEQUENCE [LARGE SCALE GENOMIC DNA]</scope>
    <source>
        <strain evidence="2 3">DSM 6210</strain>
    </source>
</reference>
<keyword evidence="1" id="KW-0812">Transmembrane</keyword>
<dbReference type="EMBL" id="NRRV01000062">
    <property type="protein sequence ID" value="MBK1632930.1"/>
    <property type="molecule type" value="Genomic_DNA"/>
</dbReference>
<accession>A0ABS1CM43</accession>
<dbReference type="RefSeq" id="WP_200240812.1">
    <property type="nucleotide sequence ID" value="NZ_NRRV01000062.1"/>
</dbReference>
<proteinExistence type="predicted"/>
<feature type="transmembrane region" description="Helical" evidence="1">
    <location>
        <begin position="224"/>
        <end position="247"/>
    </location>
</feature>
<comment type="caution">
    <text evidence="2">The sequence shown here is derived from an EMBL/GenBank/DDBJ whole genome shotgun (WGS) entry which is preliminary data.</text>
</comment>
<keyword evidence="1" id="KW-0472">Membrane</keyword>
<evidence type="ECO:0000256" key="1">
    <source>
        <dbReference type="SAM" id="Phobius"/>
    </source>
</evidence>
<keyword evidence="3" id="KW-1185">Reference proteome</keyword>
<dbReference type="Proteomes" id="UP000748752">
    <property type="component" value="Unassembled WGS sequence"/>
</dbReference>
<feature type="transmembrane region" description="Helical" evidence="1">
    <location>
        <begin position="195"/>
        <end position="218"/>
    </location>
</feature>
<sequence length="320" mass="35050">MPNFDGGHYFLSVLVPIRTDAEQNAEGAWRAHVDLLREELALLPTAQQSRVSRNAPRQSPFARNTLNHLARFVVIDDVVFNGRVGGNALWERLRGRNPLTPQPVDRLKCAYLFFGADIDASAGGDAGLRPYTDALWDTMRDELKAVFRHCLGFQERVRDAEGFFRYIQDCQIETTMPFNDYWADGLPAAQVDTNLLPVLVVPALTAAVAVLGFVLHLFGLGDGGWIWTSLIALALTGALGVGLYHYIVAKAQAPLPTAPDSDLPSVLKALYLQQRFTDFAIAQQGADDAALYAAFKEFMDTHKPTDVNGPTQPPGVIATG</sequence>
<name>A0ABS1CM43_9GAMM</name>
<protein>
    <submittedName>
        <fullName evidence="2">Uncharacterized protein</fullName>
    </submittedName>
</protein>
<keyword evidence="1" id="KW-1133">Transmembrane helix</keyword>
<gene>
    <name evidence="2" type="ORF">CKO31_19685</name>
</gene>